<dbReference type="KEGG" id="ehx:EMIHUDRAFT_209019"/>
<organism evidence="4 5">
    <name type="scientific">Emiliania huxleyi (strain CCMP1516)</name>
    <dbReference type="NCBI Taxonomy" id="280463"/>
    <lineage>
        <taxon>Eukaryota</taxon>
        <taxon>Haptista</taxon>
        <taxon>Haptophyta</taxon>
        <taxon>Prymnesiophyceae</taxon>
        <taxon>Isochrysidales</taxon>
        <taxon>Noelaerhabdaceae</taxon>
        <taxon>Emiliania</taxon>
    </lineage>
</organism>
<feature type="region of interest" description="Disordered" evidence="1">
    <location>
        <begin position="66"/>
        <end position="88"/>
    </location>
</feature>
<dbReference type="GO" id="GO:0005634">
    <property type="term" value="C:nucleus"/>
    <property type="evidence" value="ECO:0007669"/>
    <property type="project" value="InterPro"/>
</dbReference>
<dbReference type="PANTHER" id="PTHR12963:SF4">
    <property type="entry name" value="ACTIVATING SIGNAL COINTEGRATOR 1"/>
    <property type="match status" value="1"/>
</dbReference>
<dbReference type="InterPro" id="IPR039128">
    <property type="entry name" value="TRIP4-like"/>
</dbReference>
<dbReference type="InterPro" id="IPR009349">
    <property type="entry name" value="TRIP4/RQT4_C2HC5_Znf"/>
</dbReference>
<dbReference type="CDD" id="cd06554">
    <property type="entry name" value="ASCH_ASC-1_like"/>
    <property type="match status" value="1"/>
</dbReference>
<dbReference type="KEGG" id="ehx:EMIHUDRAFT_239018"/>
<feature type="region of interest" description="Disordered" evidence="1">
    <location>
        <begin position="105"/>
        <end position="128"/>
    </location>
</feature>
<accession>A0A0D3JK32</accession>
<dbReference type="GeneID" id="17269411"/>
<dbReference type="eggNOG" id="KOG2845">
    <property type="taxonomic scope" value="Eukaryota"/>
</dbReference>
<evidence type="ECO:0000313" key="5">
    <source>
        <dbReference type="Proteomes" id="UP000013827"/>
    </source>
</evidence>
<protein>
    <recommendedName>
        <fullName evidence="6">ASCH domain-containing protein</fullName>
    </recommendedName>
</protein>
<dbReference type="Pfam" id="PF06221">
    <property type="entry name" value="zf-C2HC5"/>
    <property type="match status" value="1"/>
</dbReference>
<evidence type="ECO:0000259" key="2">
    <source>
        <dbReference type="Pfam" id="PF04266"/>
    </source>
</evidence>
<dbReference type="GeneID" id="17265172"/>
<dbReference type="Proteomes" id="UP000013827">
    <property type="component" value="Unassembled WGS sequence"/>
</dbReference>
<reference evidence="5" key="1">
    <citation type="journal article" date="2013" name="Nature">
        <title>Pan genome of the phytoplankton Emiliania underpins its global distribution.</title>
        <authorList>
            <person name="Read B.A."/>
            <person name="Kegel J."/>
            <person name="Klute M.J."/>
            <person name="Kuo A."/>
            <person name="Lefebvre S.C."/>
            <person name="Maumus F."/>
            <person name="Mayer C."/>
            <person name="Miller J."/>
            <person name="Monier A."/>
            <person name="Salamov A."/>
            <person name="Young J."/>
            <person name="Aguilar M."/>
            <person name="Claverie J.M."/>
            <person name="Frickenhaus S."/>
            <person name="Gonzalez K."/>
            <person name="Herman E.K."/>
            <person name="Lin Y.C."/>
            <person name="Napier J."/>
            <person name="Ogata H."/>
            <person name="Sarno A.F."/>
            <person name="Shmutz J."/>
            <person name="Schroeder D."/>
            <person name="de Vargas C."/>
            <person name="Verret F."/>
            <person name="von Dassow P."/>
            <person name="Valentin K."/>
            <person name="Van de Peer Y."/>
            <person name="Wheeler G."/>
            <person name="Dacks J.B."/>
            <person name="Delwiche C.F."/>
            <person name="Dyhrman S.T."/>
            <person name="Glockner G."/>
            <person name="John U."/>
            <person name="Richards T."/>
            <person name="Worden A.Z."/>
            <person name="Zhang X."/>
            <person name="Grigoriev I.V."/>
            <person name="Allen A.E."/>
            <person name="Bidle K."/>
            <person name="Borodovsky M."/>
            <person name="Bowler C."/>
            <person name="Brownlee C."/>
            <person name="Cock J.M."/>
            <person name="Elias M."/>
            <person name="Gladyshev V.N."/>
            <person name="Groth M."/>
            <person name="Guda C."/>
            <person name="Hadaegh A."/>
            <person name="Iglesias-Rodriguez M.D."/>
            <person name="Jenkins J."/>
            <person name="Jones B.M."/>
            <person name="Lawson T."/>
            <person name="Leese F."/>
            <person name="Lindquist E."/>
            <person name="Lobanov A."/>
            <person name="Lomsadze A."/>
            <person name="Malik S.B."/>
            <person name="Marsh M.E."/>
            <person name="Mackinder L."/>
            <person name="Mock T."/>
            <person name="Mueller-Roeber B."/>
            <person name="Pagarete A."/>
            <person name="Parker M."/>
            <person name="Probert I."/>
            <person name="Quesneville H."/>
            <person name="Raines C."/>
            <person name="Rensing S.A."/>
            <person name="Riano-Pachon D.M."/>
            <person name="Richier S."/>
            <person name="Rokitta S."/>
            <person name="Shiraiwa Y."/>
            <person name="Soanes D.M."/>
            <person name="van der Giezen M."/>
            <person name="Wahlund T.M."/>
            <person name="Williams B."/>
            <person name="Wilson W."/>
            <person name="Wolfe G."/>
            <person name="Wurch L.L."/>
        </authorList>
    </citation>
    <scope>NUCLEOTIDE SEQUENCE</scope>
</reference>
<dbReference type="GO" id="GO:0008270">
    <property type="term" value="F:zinc ion binding"/>
    <property type="evidence" value="ECO:0007669"/>
    <property type="project" value="InterPro"/>
</dbReference>
<dbReference type="GO" id="GO:0072344">
    <property type="term" value="P:rescue of stalled ribosome"/>
    <property type="evidence" value="ECO:0007669"/>
    <property type="project" value="InterPro"/>
</dbReference>
<proteinExistence type="predicted"/>
<dbReference type="Gene3D" id="2.30.130.30">
    <property type="entry name" value="Hypothetical protein"/>
    <property type="match status" value="1"/>
</dbReference>
<dbReference type="FunFam" id="2.30.130.30:FF:000006">
    <property type="entry name" value="Putative_zinc_finger_motif_-_C2HC5-type /ASCH_domain_containing_protein_-_putative"/>
    <property type="match status" value="1"/>
</dbReference>
<dbReference type="InterPro" id="IPR015947">
    <property type="entry name" value="PUA-like_sf"/>
</dbReference>
<dbReference type="GO" id="GO:0180022">
    <property type="term" value="C:RQC-trigger complex"/>
    <property type="evidence" value="ECO:0007669"/>
    <property type="project" value="InterPro"/>
</dbReference>
<reference evidence="4" key="2">
    <citation type="submission" date="2024-10" db="UniProtKB">
        <authorList>
            <consortium name="EnsemblProtists"/>
        </authorList>
    </citation>
    <scope>IDENTIFICATION</scope>
</reference>
<dbReference type="STRING" id="2903.R1CMM8"/>
<evidence type="ECO:0000259" key="3">
    <source>
        <dbReference type="Pfam" id="PF06221"/>
    </source>
</evidence>
<dbReference type="HOGENOM" id="CLU_604733_0_0_1"/>
<dbReference type="AlphaFoldDB" id="A0A0D3JK32"/>
<evidence type="ECO:0000313" key="4">
    <source>
        <dbReference type="EnsemblProtists" id="EOD23867"/>
    </source>
</evidence>
<feature type="domain" description="TRIP4/RQT4 C2HC5-type zinc finger" evidence="3">
    <location>
        <begin position="136"/>
        <end position="173"/>
    </location>
</feature>
<dbReference type="SUPFAM" id="SSF88697">
    <property type="entry name" value="PUA domain-like"/>
    <property type="match status" value="1"/>
</dbReference>
<dbReference type="RefSeq" id="XP_005771899.1">
    <property type="nucleotide sequence ID" value="XM_005771842.1"/>
</dbReference>
<dbReference type="PANTHER" id="PTHR12963">
    <property type="entry name" value="THYROID RECEPTOR INTERACTING PROTEIN RELATED"/>
    <property type="match status" value="1"/>
</dbReference>
<sequence length="453" mass="47150">MSRSTTAEVLLRSAVGFDDVGAIISMLTALPPPDVRPYLRAMLPSESEADAVADALGAPGGSAAAAASGSPVAYRKGDDDEPAAAGRAKAGRPAAACSIVGGAAAAPSKPSKVNKKGRQPRAGATTHDASLLPGRHRCRCNARRHELLYNCLACGSVVCAQEGEGPCLACGRDPHTPLQAGACSAAAPSSSETAALSAAEEHARRLIDFDRSAAKRTVVIDDQTEYFSHAAADAWMSGEERAVAAAAAAEREEEAARKRKELRLTIDIENKRVATSSGLDAAAAKLRAAAVEEGLSHSFGNLCLSMHQPWASLLVGGVKRVEGRSWPTDHRGPLWIASTARTPNDLEVATVERQYSDLSASAGLPPPAMPAEYPASALLGCVVVRDCLSHDEYVAARAAGREGPSEENDSAFVFVCEAPRKLTVPLRVSGSHKIWRLERATAAAAAASLRAGQ</sequence>
<dbReference type="RefSeq" id="XP_005776296.1">
    <property type="nucleotide sequence ID" value="XM_005776239.1"/>
</dbReference>
<evidence type="ECO:0008006" key="6">
    <source>
        <dbReference type="Google" id="ProtNLM"/>
    </source>
</evidence>
<dbReference type="InterPro" id="IPR007374">
    <property type="entry name" value="ASCH_domain"/>
</dbReference>
<feature type="domain" description="ASCH" evidence="2">
    <location>
        <begin position="304"/>
        <end position="388"/>
    </location>
</feature>
<keyword evidence="5" id="KW-1185">Reference proteome</keyword>
<dbReference type="EnsemblProtists" id="EOD19470">
    <property type="protein sequence ID" value="EOD19470"/>
    <property type="gene ID" value="EMIHUDRAFT_209019"/>
</dbReference>
<dbReference type="Pfam" id="PF04266">
    <property type="entry name" value="ASCH"/>
    <property type="match status" value="1"/>
</dbReference>
<name>A0A0D3JK32_EMIH1</name>
<dbReference type="PaxDb" id="2903-EOD19470"/>
<evidence type="ECO:0000256" key="1">
    <source>
        <dbReference type="SAM" id="MobiDB-lite"/>
    </source>
</evidence>
<dbReference type="EnsemblProtists" id="EOD23867">
    <property type="protein sequence ID" value="EOD23867"/>
    <property type="gene ID" value="EMIHUDRAFT_239018"/>
</dbReference>